<protein>
    <submittedName>
        <fullName evidence="1">Putative lipoprotein</fullName>
    </submittedName>
</protein>
<gene>
    <name evidence="1" type="ORF">B4082_5368</name>
</gene>
<dbReference type="NCBIfam" id="NF005249">
    <property type="entry name" value="PRK06760.1"/>
    <property type="match status" value="1"/>
</dbReference>
<sequence>MKACEKINCMMKGNAMKRTLTIFMLTILLLISFSACSKKENLFPANGILIIGDEKKFSPIINRYQEITKANEVFSVKTGIHGNGHVLILNESTAQALIKAKVFRERDNGSNFIPVNTLPKFPKGGSLLFAQDDEMTLKSIKLEGKEIPVIYNSDAWIGNKRIYPAQQYVIVSKNNVYKEIKANETKMHLLQFKKSIGDEKPKMSTDNSLVNENIKVKKLIKGLEGEVSFQFVTIGEKS</sequence>
<dbReference type="Gene3D" id="2.40.40.60">
    <property type="match status" value="1"/>
</dbReference>
<reference evidence="1 2" key="1">
    <citation type="submission" date="2015-09" db="EMBL/GenBank/DDBJ databases">
        <title>Bacillus cereus food isolates.</title>
        <authorList>
            <person name="Boekhorst J."/>
        </authorList>
    </citation>
    <scope>NUCLEOTIDE SEQUENCE [LARGE SCALE GENOMIC DNA]</scope>
    <source>
        <strain evidence="1 2">B4082</strain>
    </source>
</reference>
<dbReference type="AlphaFoldDB" id="A0A164BTT9"/>
<evidence type="ECO:0000313" key="1">
    <source>
        <dbReference type="EMBL" id="KZD27422.1"/>
    </source>
</evidence>
<accession>A0A164BTT9</accession>
<evidence type="ECO:0000313" key="2">
    <source>
        <dbReference type="Proteomes" id="UP000076501"/>
    </source>
</evidence>
<dbReference type="InterPro" id="IPR035253">
    <property type="entry name" value="Lipoprotein_22_bac"/>
</dbReference>
<dbReference type="Proteomes" id="UP000076501">
    <property type="component" value="Unassembled WGS sequence"/>
</dbReference>
<organism evidence="1 2">
    <name type="scientific">Bacillus cereus</name>
    <dbReference type="NCBI Taxonomy" id="1396"/>
    <lineage>
        <taxon>Bacteria</taxon>
        <taxon>Bacillati</taxon>
        <taxon>Bacillota</taxon>
        <taxon>Bacilli</taxon>
        <taxon>Bacillales</taxon>
        <taxon>Bacillaceae</taxon>
        <taxon>Bacillus</taxon>
        <taxon>Bacillus cereus group</taxon>
    </lineage>
</organism>
<comment type="caution">
    <text evidence="1">The sequence shown here is derived from an EMBL/GenBank/DDBJ whole genome shotgun (WGS) entry which is preliminary data.</text>
</comment>
<dbReference type="Pfam" id="PF17294">
    <property type="entry name" value="Lipoprotein_22"/>
    <property type="match status" value="1"/>
</dbReference>
<dbReference type="EMBL" id="LJKA01000074">
    <property type="protein sequence ID" value="KZD27422.1"/>
    <property type="molecule type" value="Genomic_DNA"/>
</dbReference>
<dbReference type="PATRIC" id="fig|1396.539.peg.1152"/>
<proteinExistence type="predicted"/>
<keyword evidence="1" id="KW-0449">Lipoprotein</keyword>
<name>A0A164BTT9_BACCE</name>